<accession>A0ABP8ISA5</accession>
<reference evidence="3" key="1">
    <citation type="journal article" date="2019" name="Int. J. Syst. Evol. Microbiol.">
        <title>The Global Catalogue of Microorganisms (GCM) 10K type strain sequencing project: providing services to taxonomists for standard genome sequencing and annotation.</title>
        <authorList>
            <consortium name="The Broad Institute Genomics Platform"/>
            <consortium name="The Broad Institute Genome Sequencing Center for Infectious Disease"/>
            <person name="Wu L."/>
            <person name="Ma J."/>
        </authorList>
    </citation>
    <scope>NUCLEOTIDE SEQUENCE [LARGE SCALE GENOMIC DNA]</scope>
    <source>
        <strain evidence="3">JCM 17923</strain>
    </source>
</reference>
<keyword evidence="3" id="KW-1185">Reference proteome</keyword>
<organism evidence="2 3">
    <name type="scientific">Hymenobacter saemangeumensis</name>
    <dbReference type="NCBI Taxonomy" id="1084522"/>
    <lineage>
        <taxon>Bacteria</taxon>
        <taxon>Pseudomonadati</taxon>
        <taxon>Bacteroidota</taxon>
        <taxon>Cytophagia</taxon>
        <taxon>Cytophagales</taxon>
        <taxon>Hymenobacteraceae</taxon>
        <taxon>Hymenobacter</taxon>
    </lineage>
</organism>
<evidence type="ECO:0000256" key="1">
    <source>
        <dbReference type="SAM" id="MobiDB-lite"/>
    </source>
</evidence>
<evidence type="ECO:0000313" key="2">
    <source>
        <dbReference type="EMBL" id="GAA4370108.1"/>
    </source>
</evidence>
<name>A0ABP8ISA5_9BACT</name>
<feature type="region of interest" description="Disordered" evidence="1">
    <location>
        <begin position="1"/>
        <end position="46"/>
    </location>
</feature>
<proteinExistence type="predicted"/>
<gene>
    <name evidence="2" type="ORF">GCM10023185_44360</name>
</gene>
<dbReference type="Proteomes" id="UP001501153">
    <property type="component" value="Unassembled WGS sequence"/>
</dbReference>
<evidence type="ECO:0000313" key="3">
    <source>
        <dbReference type="Proteomes" id="UP001501153"/>
    </source>
</evidence>
<evidence type="ECO:0008006" key="4">
    <source>
        <dbReference type="Google" id="ProtNLM"/>
    </source>
</evidence>
<dbReference type="EMBL" id="BAABGZ010000081">
    <property type="protein sequence ID" value="GAA4370108.1"/>
    <property type="molecule type" value="Genomic_DNA"/>
</dbReference>
<protein>
    <recommendedName>
        <fullName evidence="4">Lipoprotein</fullName>
    </recommendedName>
</protein>
<dbReference type="RefSeq" id="WP_345238354.1">
    <property type="nucleotide sequence ID" value="NZ_BAABGZ010000081.1"/>
</dbReference>
<comment type="caution">
    <text evidence="2">The sequence shown here is derived from an EMBL/GenBank/DDBJ whole genome shotgun (WGS) entry which is preliminary data.</text>
</comment>
<sequence>MLVIAGSACEPAAKPGTQAEAPVSAAPQADTSQAQPVPTGAVSQPQPAVDYEASARAHADSLWALGPVLAQADTTVEAEHFRRGDLNGDGSDDYLVLARGKRPCDEEGENSFCRTVFIVLNDKTAGLRVAAANAGLVQCSDCGSMAVGDPFQGFSIKGRNFSIEELGGNCEKIATTITFRYHPDRQDWLLQARDTFIYSCKDTAADGGPKTRSKHEGPRKFGVVRFADAEGVQEQ</sequence>
<feature type="compositionally biased region" description="Polar residues" evidence="1">
    <location>
        <begin position="29"/>
        <end position="46"/>
    </location>
</feature>